<dbReference type="AlphaFoldDB" id="A0A9P6MKA0"/>
<comment type="caution">
    <text evidence="3">The sequence shown here is derived from an EMBL/GenBank/DDBJ whole genome shotgun (WGS) entry which is preliminary data.</text>
</comment>
<reference evidence="3" key="1">
    <citation type="journal article" date="2020" name="Fungal Divers.">
        <title>Resolving the Mortierellaceae phylogeny through synthesis of multi-gene phylogenetics and phylogenomics.</title>
        <authorList>
            <person name="Vandepol N."/>
            <person name="Liber J."/>
            <person name="Desiro A."/>
            <person name="Na H."/>
            <person name="Kennedy M."/>
            <person name="Barry K."/>
            <person name="Grigoriev I.V."/>
            <person name="Miller A.N."/>
            <person name="O'Donnell K."/>
            <person name="Stajich J.E."/>
            <person name="Bonito G."/>
        </authorList>
    </citation>
    <scope>NUCLEOTIDE SEQUENCE</scope>
    <source>
        <strain evidence="3">MES-2147</strain>
    </source>
</reference>
<gene>
    <name evidence="3" type="ORF">BGZ65_012435</name>
</gene>
<name>A0A9P6MKA0_9FUNG</name>
<evidence type="ECO:0000313" key="3">
    <source>
        <dbReference type="EMBL" id="KAG0004913.1"/>
    </source>
</evidence>
<proteinExistence type="predicted"/>
<evidence type="ECO:0000256" key="1">
    <source>
        <dbReference type="SAM" id="MobiDB-lite"/>
    </source>
</evidence>
<sequence>MRPKTVYLSIMATVIVIVAGAPVNSDLNDREALDPNGQNWKGGHENMQMETRGTRVTESGPDE</sequence>
<evidence type="ECO:0000256" key="2">
    <source>
        <dbReference type="SAM" id="Phobius"/>
    </source>
</evidence>
<keyword evidence="4" id="KW-1185">Reference proteome</keyword>
<feature type="transmembrane region" description="Helical" evidence="2">
    <location>
        <begin position="6"/>
        <end position="23"/>
    </location>
</feature>
<feature type="non-terminal residue" evidence="3">
    <location>
        <position position="63"/>
    </location>
</feature>
<evidence type="ECO:0000313" key="4">
    <source>
        <dbReference type="Proteomes" id="UP000749646"/>
    </source>
</evidence>
<organism evidence="3 4">
    <name type="scientific">Modicella reniformis</name>
    <dbReference type="NCBI Taxonomy" id="1440133"/>
    <lineage>
        <taxon>Eukaryota</taxon>
        <taxon>Fungi</taxon>
        <taxon>Fungi incertae sedis</taxon>
        <taxon>Mucoromycota</taxon>
        <taxon>Mortierellomycotina</taxon>
        <taxon>Mortierellomycetes</taxon>
        <taxon>Mortierellales</taxon>
        <taxon>Mortierellaceae</taxon>
        <taxon>Modicella</taxon>
    </lineage>
</organism>
<keyword evidence="2" id="KW-1133">Transmembrane helix</keyword>
<feature type="compositionally biased region" description="Polar residues" evidence="1">
    <location>
        <begin position="48"/>
        <end position="57"/>
    </location>
</feature>
<protein>
    <submittedName>
        <fullName evidence="3">Uncharacterized protein</fullName>
    </submittedName>
</protein>
<dbReference type="EMBL" id="JAAAHW010000227">
    <property type="protein sequence ID" value="KAG0004913.1"/>
    <property type="molecule type" value="Genomic_DNA"/>
</dbReference>
<keyword evidence="2" id="KW-0472">Membrane</keyword>
<feature type="region of interest" description="Disordered" evidence="1">
    <location>
        <begin position="29"/>
        <end position="63"/>
    </location>
</feature>
<dbReference type="Proteomes" id="UP000749646">
    <property type="component" value="Unassembled WGS sequence"/>
</dbReference>
<keyword evidence="2" id="KW-0812">Transmembrane</keyword>
<accession>A0A9P6MKA0</accession>